<organism evidence="3 4">
    <name type="scientific">Aureliella helgolandensis</name>
    <dbReference type="NCBI Taxonomy" id="2527968"/>
    <lineage>
        <taxon>Bacteria</taxon>
        <taxon>Pseudomonadati</taxon>
        <taxon>Planctomycetota</taxon>
        <taxon>Planctomycetia</taxon>
        <taxon>Pirellulales</taxon>
        <taxon>Pirellulaceae</taxon>
        <taxon>Aureliella</taxon>
    </lineage>
</organism>
<feature type="region of interest" description="Disordered" evidence="1">
    <location>
        <begin position="1"/>
        <end position="25"/>
    </location>
</feature>
<keyword evidence="2" id="KW-0812">Transmembrane</keyword>
<dbReference type="RefSeq" id="WP_145080788.1">
    <property type="nucleotide sequence ID" value="NZ_CP036298.1"/>
</dbReference>
<protein>
    <recommendedName>
        <fullName evidence="5">Carboxypeptidase regulatory-like domain-containing protein</fullName>
    </recommendedName>
</protein>
<gene>
    <name evidence="3" type="ORF">Q31a_38850</name>
</gene>
<evidence type="ECO:0000313" key="4">
    <source>
        <dbReference type="Proteomes" id="UP000318017"/>
    </source>
</evidence>
<evidence type="ECO:0000256" key="1">
    <source>
        <dbReference type="SAM" id="MobiDB-lite"/>
    </source>
</evidence>
<accession>A0A518GAH0</accession>
<dbReference type="EMBL" id="CP036298">
    <property type="protein sequence ID" value="QDV25559.1"/>
    <property type="molecule type" value="Genomic_DNA"/>
</dbReference>
<feature type="transmembrane region" description="Helical" evidence="2">
    <location>
        <begin position="32"/>
        <end position="52"/>
    </location>
</feature>
<evidence type="ECO:0000313" key="3">
    <source>
        <dbReference type="EMBL" id="QDV25559.1"/>
    </source>
</evidence>
<keyword evidence="2" id="KW-0472">Membrane</keyword>
<evidence type="ECO:0000256" key="2">
    <source>
        <dbReference type="SAM" id="Phobius"/>
    </source>
</evidence>
<evidence type="ECO:0008006" key="5">
    <source>
        <dbReference type="Google" id="ProtNLM"/>
    </source>
</evidence>
<sequence length="1497" mass="163072">MGVQDGNRRQSWRHASGSPVKAQGGSLAGRRMVSTICLVGLLLAAVLLVAFLSRQRTQHTLVVSLFSASSSNTSEPERSYTWPPLRFGSETLAPLTEESSESFQVTSASTAFDNAENLRVALEEQISELEGGDALVLWIRAKGASLEGRPYLLGGEYRLPSESGALAAPHGAIPFSTVLNAVGQWAGPVLILLDWGNQVSDVRSGMWSNQFLPLAVEELKQAPSQVHCLFSHQTGQLSLDALGSRQSIFGRACAEAMVGPRRAPEGYRSEVNSTKELVVGDVAEYVIRRVWTDSAERQKAWLAKGGTGWMSAERNVWGAQTTSSLARLGKNGRPSGWPNFTTETPEEAAQSQPAAIPQADETTLGIADWPTGPIWRGLDQWQASSSQFGRWNAASLAPLTARRIATMTMEVEQRWMSGDDFRGLASNDNLQSRVNAVLRSLEEEQKGIEESFSATSLDDITPVLLPGVSPAEVTLWYQRTDAVVAYRNLALILNDVVRLCDSVEQLEYVPVSAGLARATDVAIETVQDYLRSVPAADANALDHLPGSQAVRLTQRLRDCRQNIDASVAALLTQFHSQPESHRALAELISRYCWLSHDQRMKLWVDLRRLDQAPAEAGAGWPTMDLALLQAEVPQVKRAATTRWMELSKAQTADKIVGNALLVPSPAELVTQLSAHADKVRASRFSAVDWLCVDGRDLCQMEGNWSIQEQLPMTPTIPQPPASWRLAWANPVGGRLQGDRFELVSSSEPAMIELSLVRVGAADNIESIALALDGLQARVAGSQSSWQRGVLNLTAKDLLRVVNLSSDAQKLPLEIRPIGGEPQKPIRLQVRVQAGAAPAFETRLSCVLPVPVPVALAVQQQMRRDGQTRWETCSRQGDIVTLHPFPGRVSNFRFLVSNLDQQPCQASVEFYRLSSSSRAGVTAKGIISEIDGEVPLELEEQSLSKFRFIGRSPAHPLAPQQRDVVIDFAGAATASTDPPPAAVPPAADVATGEDVSWGLLAVVRLESEPTRSWKTWLQIEPVLATDYLTTHSTTSDDLQSVELTVELKDANRDGFPDLAPTDFSEERPIELECVIGAGIDPKRATVPQRRHVLTSDKPRQVFTISAESKIEREVELQVAVDGNPRALFEFVGVDGRAARREPPDRIRLHSIGVPEQLTYLTEYKPNLGEFERMLTSHGAMFRRPVEAPIEINLAIDSQARARSNAKQERVEFRLVGPTWGFDFGAFYGERDMTAALIGSPSNSFSLQCQLSDWHFSYDASSLGDAQAQFQGSMGGAEPRSLGKLILDGRGPVLAQSAKVSETVEGRTSRLSFDLADSVPIGKGKILYSPAGRPSLAQVLGEELTGEDFLPIAGGWQLRARTLPVQELAAASYDLRVELEDILGNASELGPWTLKINPKPAGPGEDGGQPLIGDVRGKLVFGNGQNKPPNPVKVSVKDRSDLSVTSGSGEYVLVGIEAGEYTLQAQMIWQGVVYQGEVAVKLLKQEDYLKPVNIPLAKE</sequence>
<name>A0A518GAH0_9BACT</name>
<keyword evidence="2" id="KW-1133">Transmembrane helix</keyword>
<dbReference type="KEGG" id="ahel:Q31a_38850"/>
<proteinExistence type="predicted"/>
<reference evidence="3 4" key="1">
    <citation type="submission" date="2019-02" db="EMBL/GenBank/DDBJ databases">
        <title>Deep-cultivation of Planctomycetes and their phenomic and genomic characterization uncovers novel biology.</title>
        <authorList>
            <person name="Wiegand S."/>
            <person name="Jogler M."/>
            <person name="Boedeker C."/>
            <person name="Pinto D."/>
            <person name="Vollmers J."/>
            <person name="Rivas-Marin E."/>
            <person name="Kohn T."/>
            <person name="Peeters S.H."/>
            <person name="Heuer A."/>
            <person name="Rast P."/>
            <person name="Oberbeckmann S."/>
            <person name="Bunk B."/>
            <person name="Jeske O."/>
            <person name="Meyerdierks A."/>
            <person name="Storesund J.E."/>
            <person name="Kallscheuer N."/>
            <person name="Luecker S."/>
            <person name="Lage O.M."/>
            <person name="Pohl T."/>
            <person name="Merkel B.J."/>
            <person name="Hornburger P."/>
            <person name="Mueller R.-W."/>
            <person name="Bruemmer F."/>
            <person name="Labrenz M."/>
            <person name="Spormann A.M."/>
            <person name="Op den Camp H."/>
            <person name="Overmann J."/>
            <person name="Amann R."/>
            <person name="Jetten M.S.M."/>
            <person name="Mascher T."/>
            <person name="Medema M.H."/>
            <person name="Devos D.P."/>
            <person name="Kaster A.-K."/>
            <person name="Ovreas L."/>
            <person name="Rohde M."/>
            <person name="Galperin M.Y."/>
            <person name="Jogler C."/>
        </authorList>
    </citation>
    <scope>NUCLEOTIDE SEQUENCE [LARGE SCALE GENOMIC DNA]</scope>
    <source>
        <strain evidence="3 4">Q31a</strain>
    </source>
</reference>
<dbReference type="Proteomes" id="UP000318017">
    <property type="component" value="Chromosome"/>
</dbReference>
<keyword evidence="4" id="KW-1185">Reference proteome</keyword>